<evidence type="ECO:0000256" key="4">
    <source>
        <dbReference type="ARBA" id="ARBA00069124"/>
    </source>
</evidence>
<name>A0A1W2GC92_REIFA</name>
<dbReference type="Pfam" id="PF01112">
    <property type="entry name" value="Asparaginase_2"/>
    <property type="match status" value="1"/>
</dbReference>
<dbReference type="GO" id="GO:0008233">
    <property type="term" value="F:peptidase activity"/>
    <property type="evidence" value="ECO:0007669"/>
    <property type="project" value="UniProtKB-KW"/>
</dbReference>
<feature type="active site" description="Nucleophile" evidence="5">
    <location>
        <position position="206"/>
    </location>
</feature>
<dbReference type="GO" id="GO:0006508">
    <property type="term" value="P:proteolysis"/>
    <property type="evidence" value="ECO:0007669"/>
    <property type="project" value="UniProtKB-KW"/>
</dbReference>
<organism evidence="9 10">
    <name type="scientific">Reichenbachiella faecimaris</name>
    <dbReference type="NCBI Taxonomy" id="692418"/>
    <lineage>
        <taxon>Bacteria</taxon>
        <taxon>Pseudomonadati</taxon>
        <taxon>Bacteroidota</taxon>
        <taxon>Cytophagia</taxon>
        <taxon>Cytophagales</taxon>
        <taxon>Reichenbachiellaceae</taxon>
        <taxon>Reichenbachiella</taxon>
    </lineage>
</organism>
<accession>A0A1W2GC92</accession>
<keyword evidence="8" id="KW-0732">Signal</keyword>
<evidence type="ECO:0000256" key="8">
    <source>
        <dbReference type="SAM" id="SignalP"/>
    </source>
</evidence>
<dbReference type="OrthoDB" id="9780217at2"/>
<dbReference type="EMBL" id="FWYF01000002">
    <property type="protein sequence ID" value="SMD34221.1"/>
    <property type="molecule type" value="Genomic_DNA"/>
</dbReference>
<keyword evidence="10" id="KW-1185">Reference proteome</keyword>
<feature type="binding site" evidence="6">
    <location>
        <begin position="256"/>
        <end position="259"/>
    </location>
    <ligand>
        <name>substrate</name>
    </ligand>
</feature>
<dbReference type="Gene3D" id="3.60.20.30">
    <property type="entry name" value="(Glycosyl)asparaginase"/>
    <property type="match status" value="1"/>
</dbReference>
<evidence type="ECO:0000256" key="6">
    <source>
        <dbReference type="PIRSR" id="PIRSR600246-2"/>
    </source>
</evidence>
<evidence type="ECO:0000313" key="9">
    <source>
        <dbReference type="EMBL" id="SMD34221.1"/>
    </source>
</evidence>
<evidence type="ECO:0000313" key="10">
    <source>
        <dbReference type="Proteomes" id="UP000192472"/>
    </source>
</evidence>
<keyword evidence="2" id="KW-0378">Hydrolase</keyword>
<dbReference type="PANTHER" id="PTHR10188:SF6">
    <property type="entry name" value="N(4)-(BETA-N-ACETYLGLUCOSAMINYL)-L-ASPARAGINASE"/>
    <property type="match status" value="1"/>
</dbReference>
<dbReference type="PANTHER" id="PTHR10188">
    <property type="entry name" value="L-ASPARAGINASE"/>
    <property type="match status" value="1"/>
</dbReference>
<dbReference type="STRING" id="692418.SAMN04488029_1906"/>
<evidence type="ECO:0000256" key="1">
    <source>
        <dbReference type="ARBA" id="ARBA00022670"/>
    </source>
</evidence>
<dbReference type="GO" id="GO:0016811">
    <property type="term" value="F:hydrolase activity, acting on carbon-nitrogen (but not peptide) bonds, in linear amides"/>
    <property type="evidence" value="ECO:0007669"/>
    <property type="project" value="UniProtKB-ARBA"/>
</dbReference>
<proteinExistence type="predicted"/>
<evidence type="ECO:0000256" key="5">
    <source>
        <dbReference type="PIRSR" id="PIRSR600246-1"/>
    </source>
</evidence>
<dbReference type="SUPFAM" id="SSF56235">
    <property type="entry name" value="N-terminal nucleophile aminohydrolases (Ntn hydrolases)"/>
    <property type="match status" value="1"/>
</dbReference>
<protein>
    <recommendedName>
        <fullName evidence="4">Isoaspartyl peptidase</fullName>
    </recommendedName>
</protein>
<feature type="binding site" evidence="6">
    <location>
        <begin position="234"/>
        <end position="237"/>
    </location>
    <ligand>
        <name>substrate</name>
    </ligand>
</feature>
<reference evidence="9 10" key="1">
    <citation type="submission" date="2017-04" db="EMBL/GenBank/DDBJ databases">
        <authorList>
            <person name="Afonso C.L."/>
            <person name="Miller P.J."/>
            <person name="Scott M.A."/>
            <person name="Spackman E."/>
            <person name="Goraichik I."/>
            <person name="Dimitrov K.M."/>
            <person name="Suarez D.L."/>
            <person name="Swayne D.E."/>
        </authorList>
    </citation>
    <scope>NUCLEOTIDE SEQUENCE [LARGE SCALE GENOMIC DNA]</scope>
    <source>
        <strain evidence="9 10">DSM 26133</strain>
    </source>
</reference>
<dbReference type="InterPro" id="IPR029055">
    <property type="entry name" value="Ntn_hydrolases_N"/>
</dbReference>
<dbReference type="RefSeq" id="WP_084372595.1">
    <property type="nucleotide sequence ID" value="NZ_FWYF01000002.1"/>
</dbReference>
<dbReference type="AlphaFoldDB" id="A0A1W2GC92"/>
<dbReference type="Proteomes" id="UP000192472">
    <property type="component" value="Unassembled WGS sequence"/>
</dbReference>
<evidence type="ECO:0000256" key="2">
    <source>
        <dbReference type="ARBA" id="ARBA00022801"/>
    </source>
</evidence>
<dbReference type="CDD" id="cd04701">
    <property type="entry name" value="Asparaginase_2"/>
    <property type="match status" value="1"/>
</dbReference>
<evidence type="ECO:0000256" key="7">
    <source>
        <dbReference type="PIRSR" id="PIRSR600246-3"/>
    </source>
</evidence>
<feature type="site" description="Cleavage; by autolysis" evidence="7">
    <location>
        <begin position="205"/>
        <end position="206"/>
    </location>
</feature>
<dbReference type="InterPro" id="IPR000246">
    <property type="entry name" value="Peptidase_T2"/>
</dbReference>
<feature type="chain" id="PRO_5013320642" description="Isoaspartyl peptidase" evidence="8">
    <location>
        <begin position="24"/>
        <end position="341"/>
    </location>
</feature>
<evidence type="ECO:0000256" key="3">
    <source>
        <dbReference type="ARBA" id="ARBA00022813"/>
    </source>
</evidence>
<dbReference type="FunFam" id="3.60.20.30:FF:000001">
    <property type="entry name" value="Isoaspartyl peptidase/L-asparaginase"/>
    <property type="match status" value="1"/>
</dbReference>
<feature type="signal peptide" evidence="8">
    <location>
        <begin position="1"/>
        <end position="23"/>
    </location>
</feature>
<keyword evidence="1" id="KW-0645">Protease</keyword>
<keyword evidence="3" id="KW-0068">Autocatalytic cleavage</keyword>
<gene>
    <name evidence="9" type="ORF">SAMN04488029_1906</name>
</gene>
<sequence length="341" mass="36484">MKKCILFFLFLSIFASGHCILKAQNVRTSNMPTLVIHGGAGTILKENMTPEDEQAYHSKLEEALNAGYKILNEGGTSEQAVIAAIIIMEDSPLFNAGKGAVFTNEGHNEMDASIMNGGDGSAGAIAGVKIIKNPILAAQAVKNNSTHVMMSGAGAEQFAEDQNLEVVDPTYFYTEGRKQQLEKLQKAENAKEQGSIEKWKDSKYGTVGAVALDKNGNICAATSTGGMTNKKYGRIGDSPVIGAGTFASEVCGVSATGHGEYFIRNVVAYDIAARMEYKNVSLELAAEEVIMGKLKTIGGDGGVIALDAKGNISMTFNTPGMYRGYIQKEGKPRTFIYKIEH</sequence>